<dbReference type="AlphaFoldDB" id="A0A8A4TIG0"/>
<organism evidence="1 2">
    <name type="scientific">Sulfidibacter corallicola</name>
    <dbReference type="NCBI Taxonomy" id="2818388"/>
    <lineage>
        <taxon>Bacteria</taxon>
        <taxon>Pseudomonadati</taxon>
        <taxon>Acidobacteriota</taxon>
        <taxon>Holophagae</taxon>
        <taxon>Acanthopleuribacterales</taxon>
        <taxon>Acanthopleuribacteraceae</taxon>
        <taxon>Sulfidibacter</taxon>
    </lineage>
</organism>
<dbReference type="GO" id="GO:0016788">
    <property type="term" value="F:hydrolase activity, acting on ester bonds"/>
    <property type="evidence" value="ECO:0007669"/>
    <property type="project" value="UniProtKB-ARBA"/>
</dbReference>
<dbReference type="InterPro" id="IPR036514">
    <property type="entry name" value="SGNH_hydro_sf"/>
</dbReference>
<evidence type="ECO:0000313" key="1">
    <source>
        <dbReference type="EMBL" id="QTD49829.1"/>
    </source>
</evidence>
<dbReference type="Proteomes" id="UP000663929">
    <property type="component" value="Chromosome"/>
</dbReference>
<name>A0A8A4TIG0_SULCO</name>
<proteinExistence type="predicted"/>
<protein>
    <submittedName>
        <fullName evidence="1">Uncharacterized protein</fullName>
    </submittedName>
</protein>
<sequence length="313" mass="34568">MVFARVRTIFFLLLGWLLPVLAGGDPLVRVLMVGDSWADFMWQDRTMRTTFAENGRPDIVEEGAQTAEAGTTAAEWAAPDRLAVIDGELARLADLQVVQLTVGGNDILAGASGGGWHTGLSMEEEEQLFARVLGDVETVIDHILAADPDIVVLVSLYDYPNFEGAADFFCGPLHDDMGEPSSLQLNQLQTDFTERARLAFEGRSRVHLVVHLGLMQFTYGFPELDIEPGALVPPGRLDLPSPRPAMRFFNSDCIHLTGEGHRVVGQNLWDAFYVDFFCLLGEQIAERVARWPELTVLDLVADHNRACPPKTVH</sequence>
<dbReference type="RefSeq" id="WP_237379461.1">
    <property type="nucleotide sequence ID" value="NZ_CP071793.1"/>
</dbReference>
<dbReference type="SUPFAM" id="SSF52266">
    <property type="entry name" value="SGNH hydrolase"/>
    <property type="match status" value="1"/>
</dbReference>
<dbReference type="Gene3D" id="3.40.50.1110">
    <property type="entry name" value="SGNH hydrolase"/>
    <property type="match status" value="1"/>
</dbReference>
<gene>
    <name evidence="1" type="ORF">J3U87_29965</name>
</gene>
<reference evidence="1" key="1">
    <citation type="submission" date="2021-03" db="EMBL/GenBank/DDBJ databases">
        <title>Acanthopleuribacteraceae sp. M133.</title>
        <authorList>
            <person name="Wang G."/>
        </authorList>
    </citation>
    <scope>NUCLEOTIDE SEQUENCE</scope>
    <source>
        <strain evidence="1">M133</strain>
    </source>
</reference>
<evidence type="ECO:0000313" key="2">
    <source>
        <dbReference type="Proteomes" id="UP000663929"/>
    </source>
</evidence>
<dbReference type="EMBL" id="CP071793">
    <property type="protein sequence ID" value="QTD49829.1"/>
    <property type="molecule type" value="Genomic_DNA"/>
</dbReference>
<dbReference type="KEGG" id="scor:J3U87_29965"/>
<keyword evidence="2" id="KW-1185">Reference proteome</keyword>
<accession>A0A8A4TIG0</accession>